<sequence length="316" mass="36589">MLQRKKLLYCITAMLLSLPQALHAQTVRIILNDWASQHVISHIYSQLLSKVNIDSKFVPLPTDGQWYYLKYNYVDVQVEVWQGTMEDKLAQLIASNDLQEAGSYPIETREDWWYPSYVELLCPKLPDWQALNDCAHLFSKGDDPRGVYYTGPWEKNDHARVRALGLNYRIESLPDDAALVTILKQAYKLNQPVLLFNWTPNWVDVQYQGQFVDFPAYAPECETKPEWGMNKQFLHDCGNPATGWIKKVAAKEFPKALPCAFSILENMTFNSSDLAQFALQVNQQSQSSEQVSIDWLQHNPTRWQHWLTSPSCDNRR</sequence>
<reference evidence="3" key="1">
    <citation type="submission" date="2022-07" db="EMBL/GenBank/DDBJ databases">
        <authorList>
            <person name="Criscuolo A."/>
        </authorList>
    </citation>
    <scope>NUCLEOTIDE SEQUENCE</scope>
    <source>
        <strain evidence="3">CIP111854</strain>
    </source>
</reference>
<feature type="chain" id="PRO_5040744212" description="ABC-type glycine betaine transport system substrate-binding domain-containing protein" evidence="1">
    <location>
        <begin position="25"/>
        <end position="316"/>
    </location>
</feature>
<feature type="domain" description="ABC-type glycine betaine transport system substrate-binding" evidence="2">
    <location>
        <begin position="26"/>
        <end position="297"/>
    </location>
</feature>
<dbReference type="Gene3D" id="3.40.190.100">
    <property type="entry name" value="Glycine betaine-binding periplasmic protein, domain 2"/>
    <property type="match status" value="1"/>
</dbReference>
<keyword evidence="1" id="KW-0732">Signal</keyword>
<dbReference type="RefSeq" id="WP_261626842.1">
    <property type="nucleotide sequence ID" value="NZ_CAMAPC010000016.1"/>
</dbReference>
<dbReference type="Pfam" id="PF04069">
    <property type="entry name" value="OpuAC"/>
    <property type="match status" value="1"/>
</dbReference>
<organism evidence="3 4">
    <name type="scientific">Pseudoalteromonas holothuriae</name>
    <dbReference type="NCBI Taxonomy" id="2963714"/>
    <lineage>
        <taxon>Bacteria</taxon>
        <taxon>Pseudomonadati</taxon>
        <taxon>Pseudomonadota</taxon>
        <taxon>Gammaproteobacteria</taxon>
        <taxon>Alteromonadales</taxon>
        <taxon>Pseudoalteromonadaceae</taxon>
        <taxon>Pseudoalteromonas</taxon>
    </lineage>
</organism>
<dbReference type="InterPro" id="IPR007210">
    <property type="entry name" value="ABC_Gly_betaine_transp_sub-bd"/>
</dbReference>
<keyword evidence="4" id="KW-1185">Reference proteome</keyword>
<evidence type="ECO:0000256" key="1">
    <source>
        <dbReference type="SAM" id="SignalP"/>
    </source>
</evidence>
<evidence type="ECO:0000313" key="3">
    <source>
        <dbReference type="EMBL" id="CAH9063889.1"/>
    </source>
</evidence>
<dbReference type="GO" id="GO:0022857">
    <property type="term" value="F:transmembrane transporter activity"/>
    <property type="evidence" value="ECO:0007669"/>
    <property type="project" value="InterPro"/>
</dbReference>
<evidence type="ECO:0000313" key="4">
    <source>
        <dbReference type="Proteomes" id="UP001152467"/>
    </source>
</evidence>
<accession>A0A9W4R2M7</accession>
<protein>
    <recommendedName>
        <fullName evidence="2">ABC-type glycine betaine transport system substrate-binding domain-containing protein</fullName>
    </recommendedName>
</protein>
<gene>
    <name evidence="3" type="ORF">PSECIP111854_03314</name>
</gene>
<comment type="caution">
    <text evidence="3">The sequence shown here is derived from an EMBL/GenBank/DDBJ whole genome shotgun (WGS) entry which is preliminary data.</text>
</comment>
<dbReference type="GO" id="GO:0043190">
    <property type="term" value="C:ATP-binding cassette (ABC) transporter complex"/>
    <property type="evidence" value="ECO:0007669"/>
    <property type="project" value="InterPro"/>
</dbReference>
<dbReference type="AlphaFoldDB" id="A0A9W4R2M7"/>
<name>A0A9W4R2M7_9GAMM</name>
<dbReference type="CDD" id="cd13643">
    <property type="entry name" value="PBP2_BCP_2"/>
    <property type="match status" value="1"/>
</dbReference>
<feature type="signal peptide" evidence="1">
    <location>
        <begin position="1"/>
        <end position="24"/>
    </location>
</feature>
<dbReference type="Proteomes" id="UP001152467">
    <property type="component" value="Unassembled WGS sequence"/>
</dbReference>
<dbReference type="SUPFAM" id="SSF53850">
    <property type="entry name" value="Periplasmic binding protein-like II"/>
    <property type="match status" value="1"/>
</dbReference>
<evidence type="ECO:0000259" key="2">
    <source>
        <dbReference type="Pfam" id="PF04069"/>
    </source>
</evidence>
<proteinExistence type="predicted"/>
<dbReference type="EMBL" id="CAMAPC010000016">
    <property type="protein sequence ID" value="CAH9063889.1"/>
    <property type="molecule type" value="Genomic_DNA"/>
</dbReference>
<dbReference type="Gene3D" id="3.40.190.10">
    <property type="entry name" value="Periplasmic binding protein-like II"/>
    <property type="match status" value="1"/>
</dbReference>